<sequence>MTRQPTATAESARLTTINLVAAVAFILGGSLFALGAVLAQDGEVALRTVNITYLVGGFFFSLGGYVSVLLAVNTGLGNDGTAGAHVRWWRYQPERRDWMSAVVLFVGTLLFAVSLVAAFAEGLTPRQSNGWIWFPDILGCICFLVSGHLAMLEVGGGHVGVHVDALSWWVVAVNQLGSILFFLAGLAAFVRPATSAALDAGLVNWGTFSGAVCFAAGGVVQLFDKPTSTRTVVQKTP</sequence>
<protein>
    <recommendedName>
        <fullName evidence="4">YrhK domain-containing protein</fullName>
    </recommendedName>
</protein>
<gene>
    <name evidence="2" type="ORF">IEZ26_16000</name>
</gene>
<keyword evidence="1" id="KW-0472">Membrane</keyword>
<feature type="transmembrane region" description="Helical" evidence="1">
    <location>
        <begin position="131"/>
        <end position="151"/>
    </location>
</feature>
<organism evidence="2 3">
    <name type="scientific">Nocardioides cavernae</name>
    <dbReference type="NCBI Taxonomy" id="1921566"/>
    <lineage>
        <taxon>Bacteria</taxon>
        <taxon>Bacillati</taxon>
        <taxon>Actinomycetota</taxon>
        <taxon>Actinomycetes</taxon>
        <taxon>Propionibacteriales</taxon>
        <taxon>Nocardioidaceae</taxon>
        <taxon>Nocardioides</taxon>
    </lineage>
</organism>
<feature type="transmembrane region" description="Helical" evidence="1">
    <location>
        <begin position="51"/>
        <end position="72"/>
    </location>
</feature>
<keyword evidence="1" id="KW-1133">Transmembrane helix</keyword>
<evidence type="ECO:0000256" key="1">
    <source>
        <dbReference type="SAM" id="Phobius"/>
    </source>
</evidence>
<dbReference type="EMBL" id="JACXYZ010000002">
    <property type="protein sequence ID" value="MBD3926128.1"/>
    <property type="molecule type" value="Genomic_DNA"/>
</dbReference>
<accession>A0ABR8NDB4</accession>
<evidence type="ECO:0000313" key="2">
    <source>
        <dbReference type="EMBL" id="MBD3926128.1"/>
    </source>
</evidence>
<comment type="caution">
    <text evidence="2">The sequence shown here is derived from an EMBL/GenBank/DDBJ whole genome shotgun (WGS) entry which is preliminary data.</text>
</comment>
<feature type="transmembrane region" description="Helical" evidence="1">
    <location>
        <begin position="166"/>
        <end position="190"/>
    </location>
</feature>
<keyword evidence="1" id="KW-0812">Transmembrane</keyword>
<proteinExistence type="predicted"/>
<feature type="transmembrane region" description="Helical" evidence="1">
    <location>
        <begin position="202"/>
        <end position="223"/>
    </location>
</feature>
<keyword evidence="3" id="KW-1185">Reference proteome</keyword>
<dbReference type="RefSeq" id="WP_191195965.1">
    <property type="nucleotide sequence ID" value="NZ_JACXYZ010000002.1"/>
</dbReference>
<evidence type="ECO:0000313" key="3">
    <source>
        <dbReference type="Proteomes" id="UP000618818"/>
    </source>
</evidence>
<feature type="transmembrane region" description="Helical" evidence="1">
    <location>
        <begin position="20"/>
        <end position="39"/>
    </location>
</feature>
<feature type="transmembrane region" description="Helical" evidence="1">
    <location>
        <begin position="98"/>
        <end position="119"/>
    </location>
</feature>
<reference evidence="2 3" key="1">
    <citation type="submission" date="2020-09" db="EMBL/GenBank/DDBJ databases">
        <title>novel species in genus Nocardioides.</title>
        <authorList>
            <person name="Zhang G."/>
        </authorList>
    </citation>
    <scope>NUCLEOTIDE SEQUENCE [LARGE SCALE GENOMIC DNA]</scope>
    <source>
        <strain evidence="2 3">KCTC 39551</strain>
    </source>
</reference>
<name>A0ABR8NDB4_9ACTN</name>
<dbReference type="Proteomes" id="UP000618818">
    <property type="component" value="Unassembled WGS sequence"/>
</dbReference>
<evidence type="ECO:0008006" key="4">
    <source>
        <dbReference type="Google" id="ProtNLM"/>
    </source>
</evidence>